<sequence length="254" mass="27690">MRVEDDDGVRTITFDRPNVMNAMNLEVATELADAVAGADPVEHDAIVLTGDDPAFSAGGDIQAMKEREEGPRESYERVAETFNRAAAELLNSDVPVVAKVNGDCVGAGLAIVAASDMAYTVPDATFSCAFIRVGLVPDTAATFTLPRLVGLRTAKRLTMTGEFFDGEEAAEMGLVNEAVPEDELDEAVDEMVGKLSRRPTRTVGMTKQAIHENLDNDWRKALDYENMLQVQAYMSEEHEEGVDAFLEGRNPDWD</sequence>
<protein>
    <submittedName>
        <fullName evidence="2">Enoyl-CoA hydratase/isomerase family protein</fullName>
    </submittedName>
</protein>
<comment type="similarity">
    <text evidence="1">Belongs to the enoyl-CoA hydratase/isomerase family.</text>
</comment>
<name>A0ABD6DJR2_9EURY</name>
<proteinExistence type="inferred from homology"/>
<dbReference type="Gene3D" id="3.90.226.10">
    <property type="entry name" value="2-enoyl-CoA Hydratase, Chain A, domain 1"/>
    <property type="match status" value="1"/>
</dbReference>
<dbReference type="PANTHER" id="PTHR42964:SF1">
    <property type="entry name" value="POLYKETIDE BIOSYNTHESIS ENOYL-COA HYDRATASE PKSH-RELATED"/>
    <property type="match status" value="1"/>
</dbReference>
<dbReference type="Pfam" id="PF00378">
    <property type="entry name" value="ECH_1"/>
    <property type="match status" value="1"/>
</dbReference>
<dbReference type="InterPro" id="IPR051683">
    <property type="entry name" value="Enoyl-CoA_Hydratase/Isomerase"/>
</dbReference>
<dbReference type="Proteomes" id="UP001597034">
    <property type="component" value="Unassembled WGS sequence"/>
</dbReference>
<dbReference type="InterPro" id="IPR014748">
    <property type="entry name" value="Enoyl-CoA_hydra_C"/>
</dbReference>
<dbReference type="InterPro" id="IPR001753">
    <property type="entry name" value="Enoyl-CoA_hydra/iso"/>
</dbReference>
<accession>A0ABD6DJR2</accession>
<dbReference type="AlphaFoldDB" id="A0ABD6DJR2"/>
<dbReference type="Gene3D" id="1.10.12.10">
    <property type="entry name" value="Lyase 2-enoyl-coa Hydratase, Chain A, domain 2"/>
    <property type="match status" value="1"/>
</dbReference>
<dbReference type="CDD" id="cd06558">
    <property type="entry name" value="crotonase-like"/>
    <property type="match status" value="1"/>
</dbReference>
<keyword evidence="3" id="KW-1185">Reference proteome</keyword>
<dbReference type="InterPro" id="IPR029045">
    <property type="entry name" value="ClpP/crotonase-like_dom_sf"/>
</dbReference>
<dbReference type="RefSeq" id="WP_256399006.1">
    <property type="nucleotide sequence ID" value="NZ_JANHJR010000001.1"/>
</dbReference>
<organism evidence="2 3">
    <name type="scientific">Haloarchaeobius litoreus</name>
    <dbReference type="NCBI Taxonomy" id="755306"/>
    <lineage>
        <taxon>Archaea</taxon>
        <taxon>Methanobacteriati</taxon>
        <taxon>Methanobacteriota</taxon>
        <taxon>Stenosarchaea group</taxon>
        <taxon>Halobacteria</taxon>
        <taxon>Halobacteriales</taxon>
        <taxon>Halorubellaceae</taxon>
        <taxon>Haloarchaeobius</taxon>
    </lineage>
</organism>
<dbReference type="SUPFAM" id="SSF52096">
    <property type="entry name" value="ClpP/crotonase"/>
    <property type="match status" value="1"/>
</dbReference>
<evidence type="ECO:0000313" key="3">
    <source>
        <dbReference type="Proteomes" id="UP001597034"/>
    </source>
</evidence>
<gene>
    <name evidence="2" type="ORF">ACFSBL_07275</name>
</gene>
<comment type="caution">
    <text evidence="2">The sequence shown here is derived from an EMBL/GenBank/DDBJ whole genome shotgun (WGS) entry which is preliminary data.</text>
</comment>
<evidence type="ECO:0000313" key="2">
    <source>
        <dbReference type="EMBL" id="MFD1645479.1"/>
    </source>
</evidence>
<dbReference type="EMBL" id="JBHUDO010000002">
    <property type="protein sequence ID" value="MFD1645479.1"/>
    <property type="molecule type" value="Genomic_DNA"/>
</dbReference>
<evidence type="ECO:0000256" key="1">
    <source>
        <dbReference type="ARBA" id="ARBA00005254"/>
    </source>
</evidence>
<reference evidence="2 3" key="1">
    <citation type="journal article" date="2019" name="Int. J. Syst. Evol. Microbiol.">
        <title>The Global Catalogue of Microorganisms (GCM) 10K type strain sequencing project: providing services to taxonomists for standard genome sequencing and annotation.</title>
        <authorList>
            <consortium name="The Broad Institute Genomics Platform"/>
            <consortium name="The Broad Institute Genome Sequencing Center for Infectious Disease"/>
            <person name="Wu L."/>
            <person name="Ma J."/>
        </authorList>
    </citation>
    <scope>NUCLEOTIDE SEQUENCE [LARGE SCALE GENOMIC DNA]</scope>
    <source>
        <strain evidence="2 3">CGMCC 1.10390</strain>
    </source>
</reference>
<dbReference type="PANTHER" id="PTHR42964">
    <property type="entry name" value="ENOYL-COA HYDRATASE"/>
    <property type="match status" value="1"/>
</dbReference>